<accession>A0A1I7HQD1</accession>
<dbReference type="Gene3D" id="3.30.420.10">
    <property type="entry name" value="Ribonuclease H-like superfamily/Ribonuclease H"/>
    <property type="match status" value="1"/>
</dbReference>
<dbReference type="SUPFAM" id="SSF53098">
    <property type="entry name" value="Ribonuclease H-like"/>
    <property type="match status" value="1"/>
</dbReference>
<sequence>MKQITDELYLDDFHSRAFDLYFGDLKIYVFDIETTGLDPRRSSLILSGILEPEQGHFNAIQYFMENPGEEEDVILRTLEKLREADCVLTYNGRGFDLPFLETRMKRMDIPGREDLLGLYNLDLYPIIRNDSPLKEVLGSLRQKNIEYYMGVADSRYDEIDGGESVRLFLEYLDTHSPALEQRILLHNHDDIIQLRRILPVLLNCDLHRAMFRTGFPAAGLILTEIRVTKDSLHASARTGRLGPLRDYIAFPTESLPVLVQASSVTSTCEFEFPARRIGRSALVLDAASLLGFPSDAAFTEQSGLASYPAFQSGYLVLKQGRAVNYLEINAFLIAFLKRIAPELAAE</sequence>
<reference evidence="2 3" key="1">
    <citation type="submission" date="2016-10" db="EMBL/GenBank/DDBJ databases">
        <authorList>
            <person name="de Groot N.N."/>
        </authorList>
    </citation>
    <scope>NUCLEOTIDE SEQUENCE [LARGE SCALE GENOMIC DNA]</scope>
    <source>
        <strain evidence="2 3">KHGC13</strain>
    </source>
</reference>
<dbReference type="InterPro" id="IPR012337">
    <property type="entry name" value="RNaseH-like_sf"/>
</dbReference>
<dbReference type="Pfam" id="PF13482">
    <property type="entry name" value="RNase_H_2"/>
    <property type="match status" value="1"/>
</dbReference>
<evidence type="ECO:0000259" key="1">
    <source>
        <dbReference type="Pfam" id="PF13482"/>
    </source>
</evidence>
<evidence type="ECO:0000313" key="2">
    <source>
        <dbReference type="EMBL" id="SFU62938.1"/>
    </source>
</evidence>
<dbReference type="STRING" id="155865.SAMN05216515_1257"/>
<dbReference type="GO" id="GO:0003676">
    <property type="term" value="F:nucleic acid binding"/>
    <property type="evidence" value="ECO:0007669"/>
    <property type="project" value="InterPro"/>
</dbReference>
<protein>
    <submittedName>
        <fullName evidence="2">RNase_H superfamily protein</fullName>
    </submittedName>
</protein>
<dbReference type="InterPro" id="IPR036397">
    <property type="entry name" value="RNaseH_sf"/>
</dbReference>
<dbReference type="EMBL" id="FPBT01000022">
    <property type="protein sequence ID" value="SFU62938.1"/>
    <property type="molecule type" value="Genomic_DNA"/>
</dbReference>
<keyword evidence="3" id="KW-1185">Reference proteome</keyword>
<dbReference type="Proteomes" id="UP000198817">
    <property type="component" value="Unassembled WGS sequence"/>
</dbReference>
<organism evidence="2 3">
    <name type="scientific">Eubacterium pyruvativorans</name>
    <dbReference type="NCBI Taxonomy" id="155865"/>
    <lineage>
        <taxon>Bacteria</taxon>
        <taxon>Bacillati</taxon>
        <taxon>Bacillota</taxon>
        <taxon>Clostridia</taxon>
        <taxon>Eubacteriales</taxon>
        <taxon>Eubacteriaceae</taxon>
        <taxon>Eubacterium</taxon>
    </lineage>
</organism>
<dbReference type="InterPro" id="IPR038720">
    <property type="entry name" value="YprB_RNase_H-like_dom"/>
</dbReference>
<name>A0A1I7HQD1_9FIRM</name>
<dbReference type="OrthoDB" id="9790530at2"/>
<feature type="domain" description="YprB ribonuclease H-like" evidence="1">
    <location>
        <begin position="30"/>
        <end position="198"/>
    </location>
</feature>
<evidence type="ECO:0000313" key="3">
    <source>
        <dbReference type="Proteomes" id="UP000198817"/>
    </source>
</evidence>
<proteinExistence type="predicted"/>
<dbReference type="AlphaFoldDB" id="A0A1I7HQD1"/>
<dbReference type="PANTHER" id="PTHR38462:SF1">
    <property type="entry name" value="YPRB RIBONUCLEASE H-LIKE DOMAIN-CONTAINING PROTEIN"/>
    <property type="match status" value="1"/>
</dbReference>
<dbReference type="PANTHER" id="PTHR38462">
    <property type="entry name" value="EXONUCLEASE-LIKE PROTEIN"/>
    <property type="match status" value="1"/>
</dbReference>
<gene>
    <name evidence="2" type="ORF">SAMN05216508_1228</name>
</gene>
<dbReference type="RefSeq" id="WP_090471715.1">
    <property type="nucleotide sequence ID" value="NZ_CACWQI010000058.1"/>
</dbReference>